<sequence length="121" mass="12928">MGVLSARTGSTMLQRKTTMKSQGLTTAKVCFSSGPHVHWGLGQLGLCCSGSPSSRDPAATFGSRRHGSLWRRGGQSAEPHTSYSMLWPGLASGHNSLARTGCQHGEVKPCHVPEPRARSVW</sequence>
<proteinExistence type="predicted"/>
<organism evidence="2 3">
    <name type="scientific">Phyllostomus discolor</name>
    <name type="common">pale spear-nosed bat</name>
    <dbReference type="NCBI Taxonomy" id="89673"/>
    <lineage>
        <taxon>Eukaryota</taxon>
        <taxon>Metazoa</taxon>
        <taxon>Chordata</taxon>
        <taxon>Craniata</taxon>
        <taxon>Vertebrata</taxon>
        <taxon>Euteleostomi</taxon>
        <taxon>Mammalia</taxon>
        <taxon>Eutheria</taxon>
        <taxon>Laurasiatheria</taxon>
        <taxon>Chiroptera</taxon>
        <taxon>Yangochiroptera</taxon>
        <taxon>Phyllostomidae</taxon>
        <taxon>Phyllostominae</taxon>
        <taxon>Phyllostomus</taxon>
    </lineage>
</organism>
<evidence type="ECO:0000313" key="3">
    <source>
        <dbReference type="Proteomes" id="UP000664940"/>
    </source>
</evidence>
<name>A0A834B0W4_9CHIR</name>
<dbReference type="Proteomes" id="UP000664940">
    <property type="component" value="Unassembled WGS sequence"/>
</dbReference>
<accession>A0A834B0W4</accession>
<comment type="caution">
    <text evidence="2">The sequence shown here is derived from an EMBL/GenBank/DDBJ whole genome shotgun (WGS) entry which is preliminary data.</text>
</comment>
<reference evidence="2 3" key="1">
    <citation type="journal article" date="2020" name="Nature">
        <title>Six reference-quality genomes reveal evolution of bat adaptations.</title>
        <authorList>
            <person name="Jebb D."/>
            <person name="Huang Z."/>
            <person name="Pippel M."/>
            <person name="Hughes G.M."/>
            <person name="Lavrichenko K."/>
            <person name="Devanna P."/>
            <person name="Winkler S."/>
            <person name="Jermiin L.S."/>
            <person name="Skirmuntt E.C."/>
            <person name="Katzourakis A."/>
            <person name="Burkitt-Gray L."/>
            <person name="Ray D.A."/>
            <person name="Sullivan K.A.M."/>
            <person name="Roscito J.G."/>
            <person name="Kirilenko B.M."/>
            <person name="Davalos L.M."/>
            <person name="Corthals A.P."/>
            <person name="Power M.L."/>
            <person name="Jones G."/>
            <person name="Ransome R.D."/>
            <person name="Dechmann D.K.N."/>
            <person name="Locatelli A.G."/>
            <person name="Puechmaille S.J."/>
            <person name="Fedrigo O."/>
            <person name="Jarvis E.D."/>
            <person name="Hiller M."/>
            <person name="Vernes S.C."/>
            <person name="Myers E.W."/>
            <person name="Teeling E.C."/>
        </authorList>
    </citation>
    <scope>NUCLEOTIDE SEQUENCE [LARGE SCALE GENOMIC DNA]</scope>
    <source>
        <strain evidence="2">Bat1K_MPI-CBG_1</strain>
    </source>
</reference>
<evidence type="ECO:0000313" key="2">
    <source>
        <dbReference type="EMBL" id="KAF6119551.1"/>
    </source>
</evidence>
<gene>
    <name evidence="2" type="ORF">HJG60_010037</name>
</gene>
<dbReference type="EMBL" id="JABVXQ010000003">
    <property type="protein sequence ID" value="KAF6119551.1"/>
    <property type="molecule type" value="Genomic_DNA"/>
</dbReference>
<evidence type="ECO:0000256" key="1">
    <source>
        <dbReference type="SAM" id="MobiDB-lite"/>
    </source>
</evidence>
<feature type="region of interest" description="Disordered" evidence="1">
    <location>
        <begin position="57"/>
        <end position="80"/>
    </location>
</feature>
<protein>
    <submittedName>
        <fullName evidence="2">Uncharacterized protein</fullName>
    </submittedName>
</protein>
<dbReference type="AlphaFoldDB" id="A0A834B0W4"/>